<evidence type="ECO:0000256" key="1">
    <source>
        <dbReference type="ARBA" id="ARBA00004123"/>
    </source>
</evidence>
<keyword evidence="7" id="KW-0175">Coiled coil</keyword>
<reference evidence="10" key="1">
    <citation type="submission" date="2017-10" db="EMBL/GenBank/DDBJ databases">
        <title>Rapid genome shrinkage in a self-fertile nematode reveals novel sperm competition proteins.</title>
        <authorList>
            <person name="Yin D."/>
            <person name="Schwarz E.M."/>
            <person name="Thomas C.G."/>
            <person name="Felde R.L."/>
            <person name="Korf I.F."/>
            <person name="Cutter A.D."/>
            <person name="Schartner C.M."/>
            <person name="Ralston E.J."/>
            <person name="Meyer B.J."/>
            <person name="Haag E.S."/>
        </authorList>
    </citation>
    <scope>NUCLEOTIDE SEQUENCE [LARGE SCALE GENOMIC DNA]</scope>
    <source>
        <strain evidence="10">JU1422</strain>
    </source>
</reference>
<keyword evidence="5" id="KW-0539">Nucleus</keyword>
<comment type="similarity">
    <text evidence="2">Belongs to the MAD1 family.</text>
</comment>
<comment type="subcellular location">
    <subcellularLocation>
        <location evidence="1">Nucleus</location>
    </subcellularLocation>
</comment>
<protein>
    <submittedName>
        <fullName evidence="9">Uncharacterized protein</fullName>
    </submittedName>
</protein>
<dbReference type="Gene3D" id="3.30.457.60">
    <property type="match status" value="1"/>
</dbReference>
<dbReference type="GO" id="GO:0000776">
    <property type="term" value="C:kinetochore"/>
    <property type="evidence" value="ECO:0007669"/>
    <property type="project" value="TreeGrafter"/>
</dbReference>
<comment type="caution">
    <text evidence="9">The sequence shown here is derived from an EMBL/GenBank/DDBJ whole genome shotgun (WGS) entry which is preliminary data.</text>
</comment>
<organism evidence="9 10">
    <name type="scientific">Caenorhabditis nigoni</name>
    <dbReference type="NCBI Taxonomy" id="1611254"/>
    <lineage>
        <taxon>Eukaryota</taxon>
        <taxon>Metazoa</taxon>
        <taxon>Ecdysozoa</taxon>
        <taxon>Nematoda</taxon>
        <taxon>Chromadorea</taxon>
        <taxon>Rhabditida</taxon>
        <taxon>Rhabditina</taxon>
        <taxon>Rhabditomorpha</taxon>
        <taxon>Rhabditoidea</taxon>
        <taxon>Rhabditidae</taxon>
        <taxon>Peloderinae</taxon>
        <taxon>Caenorhabditis</taxon>
    </lineage>
</organism>
<dbReference type="AlphaFoldDB" id="A0A2G5TLT4"/>
<feature type="coiled-coil region" evidence="7">
    <location>
        <begin position="385"/>
        <end position="475"/>
    </location>
</feature>
<dbReference type="InterPro" id="IPR008672">
    <property type="entry name" value="Mad1"/>
</dbReference>
<evidence type="ECO:0000256" key="5">
    <source>
        <dbReference type="ARBA" id="ARBA00023242"/>
    </source>
</evidence>
<dbReference type="PANTHER" id="PTHR23168">
    <property type="entry name" value="MITOTIC SPINDLE ASSEMBLY CHECKPOINT PROTEIN MAD1 MITOTIC ARREST DEFICIENT-LIKE PROTEIN 1"/>
    <property type="match status" value="1"/>
</dbReference>
<evidence type="ECO:0000256" key="6">
    <source>
        <dbReference type="ARBA" id="ARBA00023306"/>
    </source>
</evidence>
<dbReference type="GO" id="GO:0007094">
    <property type="term" value="P:mitotic spindle assembly checkpoint signaling"/>
    <property type="evidence" value="ECO:0007669"/>
    <property type="project" value="InterPro"/>
</dbReference>
<keyword evidence="6" id="KW-0131">Cell cycle</keyword>
<evidence type="ECO:0000256" key="2">
    <source>
        <dbReference type="ARBA" id="ARBA00008029"/>
    </source>
</evidence>
<dbReference type="PANTHER" id="PTHR23168:SF0">
    <property type="entry name" value="MITOTIC SPINDLE ASSEMBLY CHECKPOINT PROTEIN MAD1"/>
    <property type="match status" value="1"/>
</dbReference>
<feature type="region of interest" description="Disordered" evidence="8">
    <location>
        <begin position="477"/>
        <end position="496"/>
    </location>
</feature>
<gene>
    <name evidence="9" type="primary">Cni-mdf-1</name>
    <name evidence="9" type="synonym">Cnig_chr_V.g20234</name>
    <name evidence="9" type="ORF">B9Z55_020234</name>
</gene>
<evidence type="ECO:0000313" key="10">
    <source>
        <dbReference type="Proteomes" id="UP000230233"/>
    </source>
</evidence>
<keyword evidence="4" id="KW-0498">Mitosis</keyword>
<dbReference type="GO" id="GO:0005635">
    <property type="term" value="C:nuclear envelope"/>
    <property type="evidence" value="ECO:0007669"/>
    <property type="project" value="TreeGrafter"/>
</dbReference>
<evidence type="ECO:0000256" key="4">
    <source>
        <dbReference type="ARBA" id="ARBA00022776"/>
    </source>
</evidence>
<keyword evidence="3" id="KW-0132">Cell division</keyword>
<name>A0A2G5TLT4_9PELO</name>
<accession>A0A2G5TLT4</accession>
<dbReference type="STRING" id="1611254.A0A2G5TLT4"/>
<feature type="coiled-coil region" evidence="7">
    <location>
        <begin position="77"/>
        <end position="146"/>
    </location>
</feature>
<proteinExistence type="inferred from homology"/>
<dbReference type="GO" id="GO:0051315">
    <property type="term" value="P:attachment of mitotic spindle microtubules to kinetochore"/>
    <property type="evidence" value="ECO:0007669"/>
    <property type="project" value="TreeGrafter"/>
</dbReference>
<sequence>MNSDDEVYDDDEYEESEATMLFKEEIQKQFKKEFPLKAETEKKLRQSTFRKHAPVEARKLNFDMTLSPIVSTAPFELASAKKDKESAQRRLTALEEEHRRLKESEKAKDMKLAEKMIDLETMRESVTELKEQIEILKRENVETVTECNHAVEMWTSFGKKYYTWYTIANAQLEAVQSYVSNDGKFDSQQEIAQLNEIPQRMLRSLENFEYEYETVEKLASGSLQQYSGSVFEVRRVSSPVATIEAARRADVSSANFTLPASNLTVLDDPNNTMLDQTMMTDGCAANRSLIDYEKDDKIQRLLLENSVLKDRLNVSIGRADKSLLVEERNRELEFENKTLQSQLDNTFGEIQAMRMSQARDIFKIDEKISTEEDNSSKQLKLINRLNDLIVKNNQLEKDFAAATSRMTKIMRESTDCERRNERLEDAFSNERVKTQQLEADRDQFAAQLELKTTEVEELKRELEENQNLLDEALNKTITTQSDVPSSSTAPTDAGNNTQIFHMATNPLQEAHAEFQASESRKRKMTDAPDGEQYREQQFAELEERLDIAIREKKVLEDSYNLHKDLASKFRQLCIALTGLQIKLKDADEGICTVQSEYEGGSENYFVFKYFFGTSRIDMLDVKSDSSEQMLRKWEPLMKKYIGERNSIPAFLAAMTLDLEQEREFDETMHERTHTFSVLHED</sequence>
<dbReference type="GO" id="GO:0051301">
    <property type="term" value="P:cell division"/>
    <property type="evidence" value="ECO:0007669"/>
    <property type="project" value="UniProtKB-KW"/>
</dbReference>
<dbReference type="OrthoDB" id="331602at2759"/>
<evidence type="ECO:0000256" key="3">
    <source>
        <dbReference type="ARBA" id="ARBA00022618"/>
    </source>
</evidence>
<keyword evidence="10" id="KW-1185">Reference proteome</keyword>
<evidence type="ECO:0000256" key="7">
    <source>
        <dbReference type="SAM" id="Coils"/>
    </source>
</evidence>
<dbReference type="Proteomes" id="UP000230233">
    <property type="component" value="Chromosome V"/>
</dbReference>
<dbReference type="EMBL" id="PDUG01000005">
    <property type="protein sequence ID" value="PIC28252.1"/>
    <property type="molecule type" value="Genomic_DNA"/>
</dbReference>
<dbReference type="Pfam" id="PF05557">
    <property type="entry name" value="MAD"/>
    <property type="match status" value="1"/>
</dbReference>
<evidence type="ECO:0000313" key="9">
    <source>
        <dbReference type="EMBL" id="PIC28252.1"/>
    </source>
</evidence>
<dbReference type="GO" id="GO:0072686">
    <property type="term" value="C:mitotic spindle"/>
    <property type="evidence" value="ECO:0007669"/>
    <property type="project" value="TreeGrafter"/>
</dbReference>
<evidence type="ECO:0000256" key="8">
    <source>
        <dbReference type="SAM" id="MobiDB-lite"/>
    </source>
</evidence>